<dbReference type="GO" id="GO:0020037">
    <property type="term" value="F:heme binding"/>
    <property type="evidence" value="ECO:0007669"/>
    <property type="project" value="InterPro"/>
</dbReference>
<proteinExistence type="predicted"/>
<dbReference type="PROSITE" id="PS01033">
    <property type="entry name" value="GLOBIN"/>
    <property type="match status" value="1"/>
</dbReference>
<feature type="compositionally biased region" description="Polar residues" evidence="1">
    <location>
        <begin position="77"/>
        <end position="92"/>
    </location>
</feature>
<dbReference type="GO" id="GO:0008941">
    <property type="term" value="F:nitric oxide dioxygenase NAD(P)H activity"/>
    <property type="evidence" value="ECO:0007669"/>
    <property type="project" value="TreeGrafter"/>
</dbReference>
<dbReference type="GO" id="GO:0071500">
    <property type="term" value="P:cellular response to nitrosative stress"/>
    <property type="evidence" value="ECO:0007669"/>
    <property type="project" value="TreeGrafter"/>
</dbReference>
<dbReference type="GO" id="GO:0019825">
    <property type="term" value="F:oxygen binding"/>
    <property type="evidence" value="ECO:0007669"/>
    <property type="project" value="InterPro"/>
</dbReference>
<dbReference type="InterPro" id="IPR012292">
    <property type="entry name" value="Globin/Proto"/>
</dbReference>
<evidence type="ECO:0000259" key="2">
    <source>
        <dbReference type="PROSITE" id="PS01033"/>
    </source>
</evidence>
<evidence type="ECO:0000256" key="1">
    <source>
        <dbReference type="SAM" id="MobiDB-lite"/>
    </source>
</evidence>
<dbReference type="OrthoDB" id="436496at2759"/>
<protein>
    <recommendedName>
        <fullName evidence="2">Globin domain-containing protein</fullName>
    </recommendedName>
</protein>
<dbReference type="Gene3D" id="1.10.490.10">
    <property type="entry name" value="Globins"/>
    <property type="match status" value="1"/>
</dbReference>
<organism evidence="3">
    <name type="scientific">Mucor ambiguus</name>
    <dbReference type="NCBI Taxonomy" id="91626"/>
    <lineage>
        <taxon>Eukaryota</taxon>
        <taxon>Fungi</taxon>
        <taxon>Fungi incertae sedis</taxon>
        <taxon>Mucoromycota</taxon>
        <taxon>Mucoromycotina</taxon>
        <taxon>Mucoromycetes</taxon>
        <taxon>Mucorales</taxon>
        <taxon>Mucorineae</taxon>
        <taxon>Mucoraceae</taxon>
        <taxon>Mucor</taxon>
    </lineage>
</organism>
<dbReference type="InterPro" id="IPR000971">
    <property type="entry name" value="Globin"/>
</dbReference>
<sequence>MNSDTTKVPHLSNSHSAKSSLSSSLLGSSHSNSKRQNNTNIRKFFNRFPSPKSPPLSPHPIDSSKYQGDISRCPMMNSRNSNSIDEELSPTQRQIDLVRTSWERVSEIRHETDDRNVSASHAFGLAFYDALFEMDEDCRHLFDNVFQQARALTGMISYIARAPNVTNNNSTMTRPACCGGNNGAGTYPSTGLDSPPSTPTTIKDINARKRATDCDSSEEIYDEGDPEWLALQMRELGARHYFYKVKPHHLELVGPAFASALKKRLGNEYTTEIGDAWVKANSYAAYNMKIGFDSQQAWEEGTTNNRSSRKNKAACTIQ</sequence>
<dbReference type="EMBL" id="DF837179">
    <property type="protein sequence ID" value="GAN11754.1"/>
    <property type="molecule type" value="Genomic_DNA"/>
</dbReference>
<dbReference type="GO" id="GO:0071949">
    <property type="term" value="F:FAD binding"/>
    <property type="evidence" value="ECO:0007669"/>
    <property type="project" value="TreeGrafter"/>
</dbReference>
<evidence type="ECO:0000313" key="3">
    <source>
        <dbReference type="EMBL" id="GAN11754.1"/>
    </source>
</evidence>
<reference evidence="3" key="1">
    <citation type="submission" date="2014-09" db="EMBL/GenBank/DDBJ databases">
        <title>Draft genome sequence of an oleaginous Mucoromycotina fungus Mucor ambiguus NBRC6742.</title>
        <authorList>
            <person name="Takeda I."/>
            <person name="Yamane N."/>
            <person name="Morita T."/>
            <person name="Tamano K."/>
            <person name="Machida M."/>
            <person name="Baker S."/>
            <person name="Koike H."/>
        </authorList>
    </citation>
    <scope>NUCLEOTIDE SEQUENCE</scope>
    <source>
        <strain evidence="3">NBRC 6742</strain>
    </source>
</reference>
<dbReference type="Proteomes" id="UP000053815">
    <property type="component" value="Unassembled WGS sequence"/>
</dbReference>
<dbReference type="STRING" id="91626.A0A0C9MWM0"/>
<dbReference type="SUPFAM" id="SSF46458">
    <property type="entry name" value="Globin-like"/>
    <property type="match status" value="2"/>
</dbReference>
<feature type="compositionally biased region" description="Low complexity" evidence="1">
    <location>
        <begin position="11"/>
        <end position="31"/>
    </location>
</feature>
<name>A0A0C9MWM0_9FUNG</name>
<dbReference type="AlphaFoldDB" id="A0A0C9MWM0"/>
<accession>A0A0C9MWM0</accession>
<gene>
    <name evidence="3" type="ORF">MAM1_0890d11340</name>
</gene>
<dbReference type="PANTHER" id="PTHR43396">
    <property type="entry name" value="FLAVOHEMOPROTEIN"/>
    <property type="match status" value="1"/>
</dbReference>
<dbReference type="InterPro" id="IPR009050">
    <property type="entry name" value="Globin-like_sf"/>
</dbReference>
<dbReference type="PANTHER" id="PTHR43396:SF6">
    <property type="entry name" value="ABL201WP"/>
    <property type="match status" value="1"/>
</dbReference>
<feature type="domain" description="Globin" evidence="2">
    <location>
        <begin position="87"/>
        <end position="293"/>
    </location>
</feature>
<evidence type="ECO:0000313" key="4">
    <source>
        <dbReference type="Proteomes" id="UP000053815"/>
    </source>
</evidence>
<feature type="region of interest" description="Disordered" evidence="1">
    <location>
        <begin position="1"/>
        <end position="92"/>
    </location>
</feature>
<dbReference type="Pfam" id="PF00042">
    <property type="entry name" value="Globin"/>
    <property type="match status" value="1"/>
</dbReference>
<dbReference type="GO" id="GO:0046210">
    <property type="term" value="P:nitric oxide catabolic process"/>
    <property type="evidence" value="ECO:0007669"/>
    <property type="project" value="TreeGrafter"/>
</dbReference>
<keyword evidence="4" id="KW-1185">Reference proteome</keyword>